<evidence type="ECO:0000256" key="5">
    <source>
        <dbReference type="ARBA" id="ARBA00023274"/>
    </source>
</evidence>
<dbReference type="EMBL" id="LGGX01000033">
    <property type="protein sequence ID" value="KUK85975.1"/>
    <property type="molecule type" value="Genomic_DNA"/>
</dbReference>
<evidence type="ECO:0000256" key="2">
    <source>
        <dbReference type="ARBA" id="ARBA00022730"/>
    </source>
</evidence>
<dbReference type="SUPFAM" id="SSF53137">
    <property type="entry name" value="Translational machinery components"/>
    <property type="match status" value="1"/>
</dbReference>
<dbReference type="FunFam" id="3.30.420.100:FF:000001">
    <property type="entry name" value="50S ribosomal protein L18"/>
    <property type="match status" value="1"/>
</dbReference>
<dbReference type="PATRIC" id="fig|1635277.3.peg.1580"/>
<dbReference type="Pfam" id="PF00861">
    <property type="entry name" value="Ribosomal_L18p"/>
    <property type="match status" value="1"/>
</dbReference>
<dbReference type="GO" id="GO:0003735">
    <property type="term" value="F:structural constituent of ribosome"/>
    <property type="evidence" value="ECO:0007669"/>
    <property type="project" value="InterPro"/>
</dbReference>
<dbReference type="InterPro" id="IPR005484">
    <property type="entry name" value="Ribosomal_uL18_bac/plant/anim"/>
</dbReference>
<evidence type="ECO:0000313" key="8">
    <source>
        <dbReference type="EMBL" id="KUK85975.1"/>
    </source>
</evidence>
<proteinExistence type="inferred from homology"/>
<gene>
    <name evidence="7" type="primary">rplR</name>
    <name evidence="8" type="ORF">XE03_1775</name>
</gene>
<dbReference type="InterPro" id="IPR057268">
    <property type="entry name" value="Ribosomal_L18"/>
</dbReference>
<comment type="similarity">
    <text evidence="1 7">Belongs to the universal ribosomal protein uL18 family.</text>
</comment>
<dbReference type="HAMAP" id="MF_01337_B">
    <property type="entry name" value="Ribosomal_uL18_B"/>
    <property type="match status" value="1"/>
</dbReference>
<reference evidence="9" key="1">
    <citation type="journal article" date="2015" name="MBio">
        <title>Genome-Resolved Metagenomic Analysis Reveals Roles for Candidate Phyla and Other Microbial Community Members in Biogeochemical Transformations in Oil Reservoirs.</title>
        <authorList>
            <person name="Hu P."/>
            <person name="Tom L."/>
            <person name="Singh A."/>
            <person name="Thomas B.C."/>
            <person name="Baker B.J."/>
            <person name="Piceno Y.M."/>
            <person name="Andersen G.L."/>
            <person name="Banfield J.F."/>
        </authorList>
    </citation>
    <scope>NUCLEOTIDE SEQUENCE [LARGE SCALE GENOMIC DNA]</scope>
</reference>
<name>A0A124G000_UNCT6</name>
<evidence type="ECO:0000256" key="1">
    <source>
        <dbReference type="ARBA" id="ARBA00007116"/>
    </source>
</evidence>
<keyword evidence="3 7" id="KW-0694">RNA-binding</keyword>
<dbReference type="InterPro" id="IPR004389">
    <property type="entry name" value="Ribosomal_uL18_bac-type"/>
</dbReference>
<keyword evidence="5 7" id="KW-0687">Ribonucleoprotein</keyword>
<comment type="function">
    <text evidence="7">This is one of the proteins that bind and probably mediate the attachment of the 5S RNA into the large ribosomal subunit, where it forms part of the central protuberance.</text>
</comment>
<organism evidence="8 9">
    <name type="scientific">candidate division TA06 bacterium 34_109</name>
    <dbReference type="NCBI Taxonomy" id="1635277"/>
    <lineage>
        <taxon>Bacteria</taxon>
        <taxon>Bacteria division TA06</taxon>
    </lineage>
</organism>
<sequence>MEKNIEKRIKKERRHRRIKGRIQNFSKRPRLVVFRSLKHIYAQIIDDSKGVTLCSASTLDKDFPKVKGDKKTKAFKVGEIIAKRALEKGLKQIVFDRNGYRYHGRVKSLADGARKNGLDF</sequence>
<evidence type="ECO:0000313" key="9">
    <source>
        <dbReference type="Proteomes" id="UP000053467"/>
    </source>
</evidence>
<dbReference type="GO" id="GO:0022625">
    <property type="term" value="C:cytosolic large ribosomal subunit"/>
    <property type="evidence" value="ECO:0007669"/>
    <property type="project" value="TreeGrafter"/>
</dbReference>
<dbReference type="PANTHER" id="PTHR12899">
    <property type="entry name" value="39S RIBOSOMAL PROTEIN L18, MITOCHONDRIAL"/>
    <property type="match status" value="1"/>
</dbReference>
<comment type="subunit">
    <text evidence="7">Part of the 50S ribosomal subunit; part of the 5S rRNA/L5/L18/L25 subcomplex. Contacts the 5S and 23S rRNAs.</text>
</comment>
<dbReference type="Gene3D" id="3.30.420.100">
    <property type="match status" value="1"/>
</dbReference>
<evidence type="ECO:0000256" key="6">
    <source>
        <dbReference type="ARBA" id="ARBA00035197"/>
    </source>
</evidence>
<protein>
    <recommendedName>
        <fullName evidence="6 7">Large ribosomal subunit protein uL18</fullName>
    </recommendedName>
</protein>
<keyword evidence="2 7" id="KW-0699">rRNA-binding</keyword>
<accession>A0A124G000</accession>
<evidence type="ECO:0000256" key="3">
    <source>
        <dbReference type="ARBA" id="ARBA00022884"/>
    </source>
</evidence>
<dbReference type="Proteomes" id="UP000053467">
    <property type="component" value="Unassembled WGS sequence"/>
</dbReference>
<dbReference type="NCBIfam" id="TIGR00060">
    <property type="entry name" value="L18_bact"/>
    <property type="match status" value="1"/>
</dbReference>
<evidence type="ECO:0000256" key="4">
    <source>
        <dbReference type="ARBA" id="ARBA00022980"/>
    </source>
</evidence>
<dbReference type="PANTHER" id="PTHR12899:SF3">
    <property type="entry name" value="LARGE RIBOSOMAL SUBUNIT PROTEIN UL18M"/>
    <property type="match status" value="1"/>
</dbReference>
<dbReference type="GO" id="GO:0008097">
    <property type="term" value="F:5S rRNA binding"/>
    <property type="evidence" value="ECO:0007669"/>
    <property type="project" value="TreeGrafter"/>
</dbReference>
<dbReference type="CDD" id="cd00432">
    <property type="entry name" value="Ribosomal_L18_L5e"/>
    <property type="match status" value="1"/>
</dbReference>
<dbReference type="AlphaFoldDB" id="A0A124G000"/>
<keyword evidence="4 7" id="KW-0689">Ribosomal protein</keyword>
<dbReference type="GO" id="GO:0006412">
    <property type="term" value="P:translation"/>
    <property type="evidence" value="ECO:0007669"/>
    <property type="project" value="UniProtKB-UniRule"/>
</dbReference>
<comment type="caution">
    <text evidence="8">The sequence shown here is derived from an EMBL/GenBank/DDBJ whole genome shotgun (WGS) entry which is preliminary data.</text>
</comment>
<evidence type="ECO:0000256" key="7">
    <source>
        <dbReference type="HAMAP-Rule" id="MF_01337"/>
    </source>
</evidence>